<reference evidence="2 3" key="1">
    <citation type="submission" date="2019-08" db="EMBL/GenBank/DDBJ databases">
        <title>Whole genome of Aphis craccivora.</title>
        <authorList>
            <person name="Voronova N.V."/>
            <person name="Shulinski R.S."/>
            <person name="Bandarenka Y.V."/>
            <person name="Zhorov D.G."/>
            <person name="Warner D."/>
        </authorList>
    </citation>
    <scope>NUCLEOTIDE SEQUENCE [LARGE SCALE GENOMIC DNA]</scope>
    <source>
        <strain evidence="2">180601</strain>
        <tissue evidence="2">Whole Body</tissue>
    </source>
</reference>
<dbReference type="InterPro" id="IPR012337">
    <property type="entry name" value="RNaseH-like_sf"/>
</dbReference>
<dbReference type="AlphaFoldDB" id="A0A6G0WDC0"/>
<dbReference type="Proteomes" id="UP000478052">
    <property type="component" value="Unassembled WGS sequence"/>
</dbReference>
<keyword evidence="2" id="KW-0436">Ligase</keyword>
<evidence type="ECO:0000259" key="1">
    <source>
        <dbReference type="Pfam" id="PF05699"/>
    </source>
</evidence>
<dbReference type="GO" id="GO:0046983">
    <property type="term" value="F:protein dimerization activity"/>
    <property type="evidence" value="ECO:0007669"/>
    <property type="project" value="InterPro"/>
</dbReference>
<dbReference type="GO" id="GO:0016874">
    <property type="term" value="F:ligase activity"/>
    <property type="evidence" value="ECO:0007669"/>
    <property type="project" value="UniProtKB-KW"/>
</dbReference>
<gene>
    <name evidence="2" type="ORF">FWK35_00028499</name>
</gene>
<dbReference type="InterPro" id="IPR008906">
    <property type="entry name" value="HATC_C_dom"/>
</dbReference>
<keyword evidence="3" id="KW-1185">Reference proteome</keyword>
<sequence>MTRNRTKATALVSQVIGNNAFENIIFRMKHEYFSILIDESTDTSSIKNLAIVVRIIDVHTFVVKDEFCYLKEMAQATANDIYSEIISFFNNNSIPYKENLIGFASDGTSTMFGFRHSVKTLLENEISHIFVMKYMCHSLALCASYSTEKLPNYVEDVIREVYTHMKQSFKRQSEFKNFQTFVESKPHKLLQPSQTRWLFLHSCVNRVLEQFNALKLYFQGELLIDHKAKQIFEKLSNPCSELYLQFLDFVLPILTTLNILFQSQSPQIHLAYDRMAASYKSILEYYLKPEYIQSVDISLVQYRNPSNFLPHNEIYLGGSCTLALSDDKKFPTSTKTEFITNCLNFYVECTSQIYKRFPFNSAHMQLLETLSFIEPKNIKTIASITLAAKHFPKLNINMNNIDKEWRLLRNSNINFSLGLMDFWKIVKTEKDGNNEERYPLMNILVSYILTLPHSSACVERLFSTININKTKIRNRLSTDTLTGILHSKNILNNQQKSCYNFNISSDMISEHTSHIYK</sequence>
<accession>A0A6G0WDC0</accession>
<dbReference type="EMBL" id="VUJU01008826">
    <property type="protein sequence ID" value="KAF0725289.1"/>
    <property type="molecule type" value="Genomic_DNA"/>
</dbReference>
<dbReference type="SUPFAM" id="SSF53098">
    <property type="entry name" value="Ribonuclease H-like"/>
    <property type="match status" value="1"/>
</dbReference>
<evidence type="ECO:0000313" key="2">
    <source>
        <dbReference type="EMBL" id="KAF0725289.1"/>
    </source>
</evidence>
<comment type="caution">
    <text evidence="2">The sequence shown here is derived from an EMBL/GenBank/DDBJ whole genome shotgun (WGS) entry which is preliminary data.</text>
</comment>
<organism evidence="2 3">
    <name type="scientific">Aphis craccivora</name>
    <name type="common">Cowpea aphid</name>
    <dbReference type="NCBI Taxonomy" id="307492"/>
    <lineage>
        <taxon>Eukaryota</taxon>
        <taxon>Metazoa</taxon>
        <taxon>Ecdysozoa</taxon>
        <taxon>Arthropoda</taxon>
        <taxon>Hexapoda</taxon>
        <taxon>Insecta</taxon>
        <taxon>Pterygota</taxon>
        <taxon>Neoptera</taxon>
        <taxon>Paraneoptera</taxon>
        <taxon>Hemiptera</taxon>
        <taxon>Sternorrhyncha</taxon>
        <taxon>Aphidomorpha</taxon>
        <taxon>Aphidoidea</taxon>
        <taxon>Aphididae</taxon>
        <taxon>Aphidini</taxon>
        <taxon>Aphis</taxon>
        <taxon>Aphis</taxon>
    </lineage>
</organism>
<proteinExistence type="predicted"/>
<dbReference type="PANTHER" id="PTHR37162">
    <property type="entry name" value="HAT FAMILY DIMERISATION DOMAINCONTAINING PROTEIN-RELATED"/>
    <property type="match status" value="1"/>
</dbReference>
<name>A0A6G0WDC0_APHCR</name>
<dbReference type="Pfam" id="PF05699">
    <property type="entry name" value="Dimer_Tnp_hAT"/>
    <property type="match status" value="1"/>
</dbReference>
<dbReference type="OrthoDB" id="6625780at2759"/>
<dbReference type="PANTHER" id="PTHR37162:SF1">
    <property type="entry name" value="BED-TYPE DOMAIN-CONTAINING PROTEIN"/>
    <property type="match status" value="1"/>
</dbReference>
<protein>
    <submittedName>
        <fullName evidence="2">E3 SUMO-protein ligase KIAA1586-like</fullName>
    </submittedName>
</protein>
<evidence type="ECO:0000313" key="3">
    <source>
        <dbReference type="Proteomes" id="UP000478052"/>
    </source>
</evidence>
<feature type="domain" description="HAT C-terminal dimerisation" evidence="1">
    <location>
        <begin position="417"/>
        <end position="481"/>
    </location>
</feature>